<protein>
    <submittedName>
        <fullName evidence="1">Uncharacterized protein</fullName>
    </submittedName>
</protein>
<organism evidence="1 2">
    <name type="scientific">Wuchereria bancrofti</name>
    <dbReference type="NCBI Taxonomy" id="6293"/>
    <lineage>
        <taxon>Eukaryota</taxon>
        <taxon>Metazoa</taxon>
        <taxon>Ecdysozoa</taxon>
        <taxon>Nematoda</taxon>
        <taxon>Chromadorea</taxon>
        <taxon>Rhabditida</taxon>
        <taxon>Spirurina</taxon>
        <taxon>Spiruromorpha</taxon>
        <taxon>Filarioidea</taxon>
        <taxon>Onchocercidae</taxon>
        <taxon>Wuchereria</taxon>
    </lineage>
</organism>
<accession>J9E798</accession>
<dbReference type="AlphaFoldDB" id="J9E798"/>
<evidence type="ECO:0000313" key="2">
    <source>
        <dbReference type="Proteomes" id="UP000004810"/>
    </source>
</evidence>
<feature type="non-terminal residue" evidence="1">
    <location>
        <position position="1"/>
    </location>
</feature>
<sequence length="51" mass="5598">PTYVNATLAYTSVIFATGTLSWWGPAAVEHSIAMRENLNNTGELSSEQKNR</sequence>
<comment type="caution">
    <text evidence="1">The sequence shown here is derived from an EMBL/GenBank/DDBJ whole genome shotgun (WGS) entry which is preliminary data.</text>
</comment>
<name>J9E798_WUCBA</name>
<reference evidence="2" key="1">
    <citation type="submission" date="2012-08" db="EMBL/GenBank/DDBJ databases">
        <title>The Genome Sequence of Wuchereria bancrofti.</title>
        <authorList>
            <person name="Nutman T.B."/>
            <person name="Fink D.L."/>
            <person name="Russ C."/>
            <person name="Young S."/>
            <person name="Zeng Q."/>
            <person name="Koehrsen M."/>
            <person name="Alvarado L."/>
            <person name="Berlin A."/>
            <person name="Chapman S.B."/>
            <person name="Chen Z."/>
            <person name="Freedman E."/>
            <person name="Gellesch M."/>
            <person name="Goldberg J."/>
            <person name="Griggs A."/>
            <person name="Gujja S."/>
            <person name="Heilman E.R."/>
            <person name="Heiman D."/>
            <person name="Hepburn T."/>
            <person name="Howarth C."/>
            <person name="Jen D."/>
            <person name="Larson L."/>
            <person name="Lewis B."/>
            <person name="Mehta T."/>
            <person name="Park D."/>
            <person name="Pearson M."/>
            <person name="Roberts A."/>
            <person name="Saif S."/>
            <person name="Shea T."/>
            <person name="Shenoy N."/>
            <person name="Sisk P."/>
            <person name="Stolte C."/>
            <person name="Sykes S."/>
            <person name="Walk T."/>
            <person name="White J."/>
            <person name="Yandava C."/>
            <person name="Haas B."/>
            <person name="Henn M.R."/>
            <person name="Nusbaum C."/>
            <person name="Birren B."/>
        </authorList>
    </citation>
    <scope>NUCLEOTIDE SEQUENCE [LARGE SCALE GENOMIC DNA]</scope>
    <source>
        <strain evidence="2">NA</strain>
    </source>
</reference>
<gene>
    <name evidence="1" type="ORF">WUBG_16232</name>
</gene>
<dbReference type="EMBL" id="ADBV01015219">
    <property type="protein sequence ID" value="EJW72862.1"/>
    <property type="molecule type" value="Genomic_DNA"/>
</dbReference>
<evidence type="ECO:0000313" key="1">
    <source>
        <dbReference type="EMBL" id="EJW72862.1"/>
    </source>
</evidence>
<proteinExistence type="predicted"/>
<dbReference type="Proteomes" id="UP000004810">
    <property type="component" value="Unassembled WGS sequence"/>
</dbReference>